<evidence type="ECO:0000259" key="5">
    <source>
        <dbReference type="Pfam" id="PF00496"/>
    </source>
</evidence>
<keyword evidence="3" id="KW-0732">Signal</keyword>
<organism evidence="6 7">
    <name type="scientific">Zhihengliuella halotolerans</name>
    <dbReference type="NCBI Taxonomy" id="370736"/>
    <lineage>
        <taxon>Bacteria</taxon>
        <taxon>Bacillati</taxon>
        <taxon>Actinomycetota</taxon>
        <taxon>Actinomycetes</taxon>
        <taxon>Micrococcales</taxon>
        <taxon>Micrococcaceae</taxon>
        <taxon>Zhihengliuella</taxon>
    </lineage>
</organism>
<dbReference type="GO" id="GO:0042597">
    <property type="term" value="C:periplasmic space"/>
    <property type="evidence" value="ECO:0007669"/>
    <property type="project" value="UniProtKB-ARBA"/>
</dbReference>
<evidence type="ECO:0000256" key="3">
    <source>
        <dbReference type="ARBA" id="ARBA00022729"/>
    </source>
</evidence>
<dbReference type="PROSITE" id="PS51318">
    <property type="entry name" value="TAT"/>
    <property type="match status" value="1"/>
</dbReference>
<sequence length="582" mass="62622">MNPGNEHSPGPADGHGGYLSRRSLLGLGAGLGSAALLGLSGCGTTTTPAPSATPSPSPAGPVAFRLGTPSAPRSLDPSLVIDADSHRLTRQIFEGLMRTDPDNGAPQPALATDWEASADGLTYTFTLRPGVTFHDGTELTADVVVRNFERWARRTDNPSTPDALAFKAVFHHRETETTTPSEDTDEPELDEHMQNALDGLPDVPEAVREGESYFASCTAADQATFVLELNAPLTGLVQALTLPGLAIAAPASTPEAPIGTGPYRYVGAEDGVHTLERYTGHWRKRPEAVDRIEFTVLRDGASRLRSMLAGSVDGFDAVTTAEMRELVRSGQQILQRDPFSVLYLGMNQSEGPLSSLPVRQAASHAIQRSQVIDDRFIAGTAEARAFLPPSLGIEAPATYYGYDVDEAERLLEEAGYDGEPIPFLYPLNVTRGYLPLPERTYAEIAAQLTKAGFKIEPVPLEWGDDYLEAVFGGEYAGFHLLGWTGSYRDPDHFLSSIFAEAKTQFGYDAANLRTHVAAARSMPDTPERAAAYQAISEVIARDLPALPLAFPISALTVSTDVTSYPVSPVLDEPLDRVRMLTT</sequence>
<keyword evidence="2" id="KW-0813">Transport</keyword>
<gene>
    <name evidence="6" type="ORF">EV380_1191</name>
</gene>
<evidence type="ECO:0000313" key="7">
    <source>
        <dbReference type="Proteomes" id="UP000292685"/>
    </source>
</evidence>
<dbReference type="InterPro" id="IPR000914">
    <property type="entry name" value="SBP_5_dom"/>
</dbReference>
<dbReference type="GO" id="GO:1904680">
    <property type="term" value="F:peptide transmembrane transporter activity"/>
    <property type="evidence" value="ECO:0007669"/>
    <property type="project" value="TreeGrafter"/>
</dbReference>
<dbReference type="PANTHER" id="PTHR30290:SF9">
    <property type="entry name" value="OLIGOPEPTIDE-BINDING PROTEIN APPA"/>
    <property type="match status" value="1"/>
</dbReference>
<feature type="region of interest" description="Disordered" evidence="4">
    <location>
        <begin position="44"/>
        <end position="71"/>
    </location>
</feature>
<evidence type="ECO:0000256" key="4">
    <source>
        <dbReference type="SAM" id="MobiDB-lite"/>
    </source>
</evidence>
<dbReference type="Gene3D" id="3.40.190.10">
    <property type="entry name" value="Periplasmic binding protein-like II"/>
    <property type="match status" value="1"/>
</dbReference>
<dbReference type="AlphaFoldDB" id="A0A4Q8AD94"/>
<dbReference type="GO" id="GO:0043190">
    <property type="term" value="C:ATP-binding cassette (ABC) transporter complex"/>
    <property type="evidence" value="ECO:0007669"/>
    <property type="project" value="InterPro"/>
</dbReference>
<dbReference type="PANTHER" id="PTHR30290">
    <property type="entry name" value="PERIPLASMIC BINDING COMPONENT OF ABC TRANSPORTER"/>
    <property type="match status" value="1"/>
</dbReference>
<reference evidence="6 7" key="1">
    <citation type="submission" date="2019-02" db="EMBL/GenBank/DDBJ databases">
        <title>Sequencing the genomes of 1000 actinobacteria strains.</title>
        <authorList>
            <person name="Klenk H.-P."/>
        </authorList>
    </citation>
    <scope>NUCLEOTIDE SEQUENCE [LARGE SCALE GENOMIC DNA]</scope>
    <source>
        <strain evidence="6 7">DSM 17364</strain>
    </source>
</reference>
<keyword evidence="7" id="KW-1185">Reference proteome</keyword>
<dbReference type="RefSeq" id="WP_130450007.1">
    <property type="nucleotide sequence ID" value="NZ_SHLA01000001.1"/>
</dbReference>
<dbReference type="InterPro" id="IPR030678">
    <property type="entry name" value="Peptide/Ni-bd"/>
</dbReference>
<proteinExistence type="inferred from homology"/>
<dbReference type="SUPFAM" id="SSF53850">
    <property type="entry name" value="Periplasmic binding protein-like II"/>
    <property type="match status" value="1"/>
</dbReference>
<evidence type="ECO:0000256" key="1">
    <source>
        <dbReference type="ARBA" id="ARBA00005695"/>
    </source>
</evidence>
<feature type="domain" description="Solute-binding protein family 5" evidence="5">
    <location>
        <begin position="106"/>
        <end position="502"/>
    </location>
</feature>
<dbReference type="Gene3D" id="3.10.105.10">
    <property type="entry name" value="Dipeptide-binding Protein, Domain 3"/>
    <property type="match status" value="1"/>
</dbReference>
<protein>
    <submittedName>
        <fullName evidence="6">Peptide/nickel transport system substrate-binding protein</fullName>
    </submittedName>
</protein>
<comment type="caution">
    <text evidence="6">The sequence shown here is derived from an EMBL/GenBank/DDBJ whole genome shotgun (WGS) entry which is preliminary data.</text>
</comment>
<dbReference type="Gene3D" id="3.90.76.10">
    <property type="entry name" value="Dipeptide-binding Protein, Domain 1"/>
    <property type="match status" value="1"/>
</dbReference>
<dbReference type="Proteomes" id="UP000292685">
    <property type="component" value="Unassembled WGS sequence"/>
</dbReference>
<dbReference type="OrthoDB" id="9796817at2"/>
<accession>A0A4Q8AD94</accession>
<dbReference type="GO" id="GO:0015833">
    <property type="term" value="P:peptide transport"/>
    <property type="evidence" value="ECO:0007669"/>
    <property type="project" value="TreeGrafter"/>
</dbReference>
<dbReference type="InterPro" id="IPR039424">
    <property type="entry name" value="SBP_5"/>
</dbReference>
<comment type="similarity">
    <text evidence="1">Belongs to the bacterial solute-binding protein 5 family.</text>
</comment>
<dbReference type="InterPro" id="IPR006311">
    <property type="entry name" value="TAT_signal"/>
</dbReference>
<evidence type="ECO:0000313" key="6">
    <source>
        <dbReference type="EMBL" id="RZU61615.1"/>
    </source>
</evidence>
<evidence type="ECO:0000256" key="2">
    <source>
        <dbReference type="ARBA" id="ARBA00022448"/>
    </source>
</evidence>
<dbReference type="PIRSF" id="PIRSF002741">
    <property type="entry name" value="MppA"/>
    <property type="match status" value="1"/>
</dbReference>
<name>A0A4Q8AD94_9MICC</name>
<dbReference type="Pfam" id="PF00496">
    <property type="entry name" value="SBP_bac_5"/>
    <property type="match status" value="1"/>
</dbReference>
<dbReference type="EMBL" id="SHLA01000001">
    <property type="protein sequence ID" value="RZU61615.1"/>
    <property type="molecule type" value="Genomic_DNA"/>
</dbReference>